<dbReference type="Gene3D" id="1.10.3460.10">
    <property type="entry name" value="Chlorophyll a/b binding protein domain"/>
    <property type="match status" value="1"/>
</dbReference>
<evidence type="ECO:0000256" key="4">
    <source>
        <dbReference type="ARBA" id="ARBA00022640"/>
    </source>
</evidence>
<evidence type="ECO:0008006" key="9">
    <source>
        <dbReference type="Google" id="ProtNLM"/>
    </source>
</evidence>
<feature type="binding site" description="axial binding residue" evidence="5">
    <location>
        <position position="84"/>
    </location>
    <ligand>
        <name>chlorophyll b</name>
        <dbReference type="ChEBI" id="CHEBI:61721"/>
        <label>1</label>
    </ligand>
    <ligandPart>
        <name>Mg</name>
        <dbReference type="ChEBI" id="CHEBI:25107"/>
    </ligandPart>
</feature>
<feature type="signal peptide" evidence="7">
    <location>
        <begin position="1"/>
        <end position="19"/>
    </location>
</feature>
<keyword evidence="6" id="KW-0472">Membrane</keyword>
<evidence type="ECO:0000256" key="3">
    <source>
        <dbReference type="ARBA" id="ARBA00022531"/>
    </source>
</evidence>
<protein>
    <recommendedName>
        <fullName evidence="9">Plastid light harvesting protein</fullName>
    </recommendedName>
</protein>
<proteinExistence type="predicted"/>
<feature type="chain" id="PRO_5005190919" description="Plastid light harvesting protein" evidence="7">
    <location>
        <begin position="20"/>
        <end position="216"/>
    </location>
</feature>
<gene>
    <name evidence="8" type="ORF">Cvel_5625</name>
</gene>
<feature type="binding site" description="axial binding residue" evidence="5">
    <location>
        <position position="136"/>
    </location>
    <ligand>
        <name>chlorophyll b</name>
        <dbReference type="ChEBI" id="CHEBI:61721"/>
        <label>1</label>
    </ligand>
    <ligandPart>
        <name>Mg</name>
        <dbReference type="ChEBI" id="CHEBI:25107"/>
    </ligandPart>
</feature>
<evidence type="ECO:0000256" key="5">
    <source>
        <dbReference type="PIRSR" id="PIRSR601344-1"/>
    </source>
</evidence>
<dbReference type="GO" id="GO:0009765">
    <property type="term" value="P:photosynthesis, light harvesting"/>
    <property type="evidence" value="ECO:0007669"/>
    <property type="project" value="InterPro"/>
</dbReference>
<keyword evidence="6" id="KW-1133">Transmembrane helix</keyword>
<feature type="binding site" evidence="5">
    <location>
        <position position="188"/>
    </location>
    <ligand>
        <name>chlorophyll a</name>
        <dbReference type="ChEBI" id="CHEBI:58416"/>
        <label>1</label>
    </ligand>
</feature>
<dbReference type="GO" id="GO:0016168">
    <property type="term" value="F:chlorophyll binding"/>
    <property type="evidence" value="ECO:0007669"/>
    <property type="project" value="UniProtKB-KW"/>
</dbReference>
<dbReference type="AlphaFoldDB" id="A0A0G4H323"/>
<organism evidence="8">
    <name type="scientific">Chromera velia CCMP2878</name>
    <dbReference type="NCBI Taxonomy" id="1169474"/>
    <lineage>
        <taxon>Eukaryota</taxon>
        <taxon>Sar</taxon>
        <taxon>Alveolata</taxon>
        <taxon>Colpodellida</taxon>
        <taxon>Chromeraceae</taxon>
        <taxon>Chromera</taxon>
    </lineage>
</organism>
<keyword evidence="3" id="KW-0602">Photosynthesis</keyword>
<feature type="transmembrane region" description="Helical" evidence="6">
    <location>
        <begin position="191"/>
        <end position="214"/>
    </location>
</feature>
<keyword evidence="5" id="KW-0157">Chromophore</keyword>
<reference evidence="8" key="1">
    <citation type="submission" date="2014-11" db="EMBL/GenBank/DDBJ databases">
        <authorList>
            <person name="Otto D Thomas"/>
            <person name="Naeem Raeece"/>
        </authorList>
    </citation>
    <scope>NUCLEOTIDE SEQUENCE</scope>
</reference>
<feature type="binding site" evidence="5">
    <location>
        <position position="79"/>
    </location>
    <ligand>
        <name>chlorophyll a</name>
        <dbReference type="ChEBI" id="CHEBI:58416"/>
        <label>1</label>
    </ligand>
</feature>
<evidence type="ECO:0000256" key="2">
    <source>
        <dbReference type="ARBA" id="ARBA00022528"/>
    </source>
</evidence>
<sequence>MKCIAATVCAFAAVSSVDAFSLGGVQPAARSARSEMRMSSMDDAAGAGKFGLPGFPTLNKFHKDLSPEDPQFKKWRLSELKNGRLAMLGLLGLVTTEYFGLRLPGHLGASFEMPSQLDGPAFSDLPGGFDLFSALSAPGWYQVAFFVTLMDRFYFYQTDPDECASGITYPMPEDPAQYKDLRNKELNNGRLAMIGAAAMLGQYLLGGATAFPYLSK</sequence>
<feature type="binding site" evidence="5">
    <location>
        <position position="116"/>
    </location>
    <ligand>
        <name>chlorophyll a</name>
        <dbReference type="ChEBI" id="CHEBI:58416"/>
        <label>1</label>
    </ligand>
</feature>
<feature type="binding site" evidence="5">
    <location>
        <position position="202"/>
    </location>
    <ligand>
        <name>chlorophyll a</name>
        <dbReference type="ChEBI" id="CHEBI:58416"/>
        <label>1</label>
    </ligand>
</feature>
<evidence type="ECO:0000313" key="8">
    <source>
        <dbReference type="EMBL" id="CEM38115.1"/>
    </source>
</evidence>
<keyword evidence="5" id="KW-0148">Chlorophyll</keyword>
<dbReference type="PANTHER" id="PTHR21649">
    <property type="entry name" value="CHLOROPHYLL A/B BINDING PROTEIN"/>
    <property type="match status" value="1"/>
</dbReference>
<evidence type="ECO:0000256" key="1">
    <source>
        <dbReference type="ARBA" id="ARBA00004229"/>
    </source>
</evidence>
<feature type="binding site" evidence="5">
    <location>
        <position position="190"/>
    </location>
    <ligand>
        <name>chlorophyll a</name>
        <dbReference type="ChEBI" id="CHEBI:58416"/>
        <label>1</label>
    </ligand>
</feature>
<dbReference type="EMBL" id="CDMZ01001831">
    <property type="protein sequence ID" value="CEM38115.1"/>
    <property type="molecule type" value="Genomic_DNA"/>
</dbReference>
<dbReference type="InterPro" id="IPR022796">
    <property type="entry name" value="Chloroa_b-bind"/>
</dbReference>
<dbReference type="PhylomeDB" id="A0A0G4H323"/>
<accession>A0A0G4H323</accession>
<feature type="binding site" evidence="5">
    <location>
        <position position="185"/>
    </location>
    <ligand>
        <name>chlorophyll b</name>
        <dbReference type="ChEBI" id="CHEBI:61721"/>
        <label>2</label>
    </ligand>
</feature>
<evidence type="ECO:0000256" key="7">
    <source>
        <dbReference type="SAM" id="SignalP"/>
    </source>
</evidence>
<keyword evidence="7" id="KW-0732">Signal</keyword>
<comment type="subcellular location">
    <subcellularLocation>
        <location evidence="1">Plastid</location>
        <location evidence="1">Chloroplast</location>
    </subcellularLocation>
</comment>
<keyword evidence="4" id="KW-0934">Plastid</keyword>
<dbReference type="VEuPathDB" id="CryptoDB:Cvel_5625"/>
<dbReference type="InterPro" id="IPR001344">
    <property type="entry name" value="Chloro_AB-bd_pln"/>
</dbReference>
<evidence type="ECO:0000256" key="6">
    <source>
        <dbReference type="SAM" id="Phobius"/>
    </source>
</evidence>
<name>A0A0G4H323_9ALVE</name>
<dbReference type="GO" id="GO:0009507">
    <property type="term" value="C:chloroplast"/>
    <property type="evidence" value="ECO:0007669"/>
    <property type="project" value="UniProtKB-SubCell"/>
</dbReference>
<dbReference type="GO" id="GO:0016020">
    <property type="term" value="C:membrane"/>
    <property type="evidence" value="ECO:0007669"/>
    <property type="project" value="InterPro"/>
</dbReference>
<dbReference type="SUPFAM" id="SSF103511">
    <property type="entry name" value="Chlorophyll a-b binding protein"/>
    <property type="match status" value="1"/>
</dbReference>
<keyword evidence="6" id="KW-0812">Transmembrane</keyword>
<keyword evidence="2" id="KW-0150">Chloroplast</keyword>
<dbReference type="Pfam" id="PF00504">
    <property type="entry name" value="Chloroa_b-bind"/>
    <property type="match status" value="1"/>
</dbReference>
<feature type="binding site" evidence="5">
    <location>
        <position position="184"/>
    </location>
    <ligand>
        <name>chlorophyll a</name>
        <dbReference type="ChEBI" id="CHEBI:58416"/>
        <label>1</label>
    </ligand>
</feature>